<reference evidence="3" key="1">
    <citation type="journal article" date="2006" name="Microbiology">
        <title>The enduracidin biosynthetic gene cluster from Streptomyces fungicidicus.</title>
        <authorList>
            <person name="Yin X."/>
            <person name="Zabriskie T.M."/>
        </authorList>
    </citation>
    <scope>NUCLEOTIDE SEQUENCE</scope>
    <source>
        <strain evidence="3">ATCC 21013</strain>
    </source>
</reference>
<feature type="chain" id="PRO_5039624646" description="Endonuclease/exonuclease/phosphatase domain-containing protein" evidence="1">
    <location>
        <begin position="31"/>
        <end position="305"/>
    </location>
</feature>
<evidence type="ECO:0000259" key="2">
    <source>
        <dbReference type="Pfam" id="PF03372"/>
    </source>
</evidence>
<evidence type="ECO:0000313" key="3">
    <source>
        <dbReference type="EMBL" id="ABD65927.1"/>
    </source>
</evidence>
<dbReference type="GO" id="GO:0003824">
    <property type="term" value="F:catalytic activity"/>
    <property type="evidence" value="ECO:0007669"/>
    <property type="project" value="InterPro"/>
</dbReference>
<name>Q06Z22_9ACTN</name>
<accession>Q06Z22</accession>
<dbReference type="RefSeq" id="WP_163013366.1">
    <property type="nucleotide sequence ID" value="NZ_CP023407.1"/>
</dbReference>
<feature type="domain" description="Endonuclease/exonuclease/phosphatase" evidence="2">
    <location>
        <begin position="65"/>
        <end position="293"/>
    </location>
</feature>
<proteinExistence type="predicted"/>
<dbReference type="AlphaFoldDB" id="Q06Z22"/>
<keyword evidence="1" id="KW-0732">Signal</keyword>
<dbReference type="InterPro" id="IPR005135">
    <property type="entry name" value="Endo/exonuclease/phosphatase"/>
</dbReference>
<dbReference type="Pfam" id="PF03372">
    <property type="entry name" value="Exo_endo_phos"/>
    <property type="match status" value="1"/>
</dbReference>
<dbReference type="Gene3D" id="3.60.10.10">
    <property type="entry name" value="Endonuclease/exonuclease/phosphatase"/>
    <property type="match status" value="1"/>
</dbReference>
<feature type="signal peptide" evidence="1">
    <location>
        <begin position="1"/>
        <end position="30"/>
    </location>
</feature>
<dbReference type="EMBL" id="DQ403252">
    <property type="protein sequence ID" value="ABD65927.1"/>
    <property type="molecule type" value="Genomic_DNA"/>
</dbReference>
<sequence length="305" mass="32617">MLRNRTRSPRPRGRRLLAAVTAAAALAGLAAVVTHERSGNGADRSATGDRTLTVATWNMCGVREWNCEGTGGEDAKRGRTERLAAESGARVLFLQETCAADVEAVRASLGASWHAEFRAYTWRGRDGRRTAVRCGAPGRGSAGYALLSAYPLSSVRAVPAPQPAVGVQRGILCAFVAAHDLTVCTAHLTPRGGDLAHPDREFRAGQLKALVDAVPERRTVYGGDLNVDPPGERNPLSRVWPDQPYGTHRECDGTPGPLRPARPTHVSHHKLDYLFTGLPVLGCRVSDTGVSDHRALLIRVDTGTG</sequence>
<dbReference type="GeneID" id="93886209"/>
<protein>
    <recommendedName>
        <fullName evidence="2">Endonuclease/exonuclease/phosphatase domain-containing protein</fullName>
    </recommendedName>
</protein>
<dbReference type="InterPro" id="IPR036691">
    <property type="entry name" value="Endo/exonu/phosph_ase_sf"/>
</dbReference>
<evidence type="ECO:0000256" key="1">
    <source>
        <dbReference type="SAM" id="SignalP"/>
    </source>
</evidence>
<organism evidence="3">
    <name type="scientific">Streptomyces fungicidicus</name>
    <dbReference type="NCBI Taxonomy" id="68203"/>
    <lineage>
        <taxon>Bacteria</taxon>
        <taxon>Bacillati</taxon>
        <taxon>Actinomycetota</taxon>
        <taxon>Actinomycetes</taxon>
        <taxon>Kitasatosporales</taxon>
        <taxon>Streptomycetaceae</taxon>
        <taxon>Streptomyces</taxon>
    </lineage>
</organism>
<dbReference type="SUPFAM" id="SSF56219">
    <property type="entry name" value="DNase I-like"/>
    <property type="match status" value="1"/>
</dbReference>